<evidence type="ECO:0008006" key="5">
    <source>
        <dbReference type="Google" id="ProtNLM"/>
    </source>
</evidence>
<dbReference type="Pfam" id="PF02353">
    <property type="entry name" value="CMAS"/>
    <property type="match status" value="1"/>
</dbReference>
<dbReference type="AlphaFoldDB" id="A0A8H7B4D7"/>
<dbReference type="GeneID" id="62207337"/>
<reference evidence="3" key="1">
    <citation type="submission" date="2020-01" db="EMBL/GenBank/DDBJ databases">
        <authorList>
            <person name="Feng Z.H.Z."/>
        </authorList>
    </citation>
    <scope>NUCLEOTIDE SEQUENCE</scope>
    <source>
        <strain evidence="3">CBS107.38</strain>
    </source>
</reference>
<evidence type="ECO:0000313" key="4">
    <source>
        <dbReference type="Proteomes" id="UP000596902"/>
    </source>
</evidence>
<organism evidence="3 4">
    <name type="scientific">Alternaria burnsii</name>
    <dbReference type="NCBI Taxonomy" id="1187904"/>
    <lineage>
        <taxon>Eukaryota</taxon>
        <taxon>Fungi</taxon>
        <taxon>Dikarya</taxon>
        <taxon>Ascomycota</taxon>
        <taxon>Pezizomycotina</taxon>
        <taxon>Dothideomycetes</taxon>
        <taxon>Pleosporomycetidae</taxon>
        <taxon>Pleosporales</taxon>
        <taxon>Pleosporineae</taxon>
        <taxon>Pleosporaceae</taxon>
        <taxon>Alternaria</taxon>
        <taxon>Alternaria sect. Alternaria</taxon>
    </lineage>
</organism>
<evidence type="ECO:0000256" key="1">
    <source>
        <dbReference type="ARBA" id="ARBA00010815"/>
    </source>
</evidence>
<comment type="similarity">
    <text evidence="1">Belongs to the CFA/CMAS family.</text>
</comment>
<keyword evidence="4" id="KW-1185">Reference proteome</keyword>
<accession>A0A8H7B4D7</accession>
<dbReference type="Gene3D" id="3.40.50.150">
    <property type="entry name" value="Vaccinia Virus protein VP39"/>
    <property type="match status" value="1"/>
</dbReference>
<name>A0A8H7B4D7_9PLEO</name>
<feature type="region of interest" description="Disordered" evidence="2">
    <location>
        <begin position="493"/>
        <end position="529"/>
    </location>
</feature>
<dbReference type="SUPFAM" id="SSF53335">
    <property type="entry name" value="S-adenosyl-L-methionine-dependent methyltransferases"/>
    <property type="match status" value="1"/>
</dbReference>
<feature type="region of interest" description="Disordered" evidence="2">
    <location>
        <begin position="213"/>
        <end position="247"/>
    </location>
</feature>
<evidence type="ECO:0000256" key="2">
    <source>
        <dbReference type="SAM" id="MobiDB-lite"/>
    </source>
</evidence>
<dbReference type="FunFam" id="3.40.50.150:FF:000554">
    <property type="entry name" value="Cation-transporting ATPase"/>
    <property type="match status" value="1"/>
</dbReference>
<dbReference type="PANTHER" id="PTHR43832">
    <property type="match status" value="1"/>
</dbReference>
<sequence>MAGIEDAGYTLYTVQSGEFFPTSDSDNSFPPLTTSFTFASGCAEQWRIVNPDFPTEVLNSVPSSCFPGGRDVNSPGTCLPSYRLVALGEFRTPGWTPGGVRAWGADCCRNDMTPMGVGRGGLCTKVFSTSITAYNPVAFTTSSTNSVGETTTYIDSLDRSATDNATILSSGTMTMAAMVVYWQESDLEKFDPEYAATLADHLSIGFTPTATSGVMSETATPPNRSQLPSATSNLGEAVGGSKGSGLSSGAKAGIGVGPFLDRCHLGSLLPTMAGISNVTQSIMVLGSDKFYPTRNIWSALTTPFTFGSHCTDNWRVGNVLSQPSDVVPRVTLSIPYACKMPGGQPTHSPGTCLPGFTMVDLTEYRTPTWTTGGARAWGAHCCKENFISSLGACMSSFTTPLTAYNPERVGGQTISDGDIWFFVTSDSDSRKNSTVISTGVAQMNAMLVYWQESDLEKFDTGYASELAEALLPSNTFAPSVTTTVGTILGLQSGTAVPPDRSQLVSATADPKSSPEQADRPSRSGLSTGAKIDLVNSDGIINPLIDNGYLPHAAIRLGIRRQLADRLSSIATTSLEAGYESKMKYVELLRQRPIAIETAKANDQHYEVGTQVLKGMLGPRMKYSACLYEKGGETLGEAEVRMMELYVKRAGLKDGMTVLDLGCGWGSLSLYLAEIFPNSSITGFSNSRTQKQHIDSVATSKGFKNLRIVTGDVVDHEFEPGKYDRVLSIELFEHMKNYSLLMAKVSRALKPGGKLFVHIFAHKDTPYDFEGGWMTEHFFTGGTMPSADLLLFFQDDLRIKRQWWVSGMHYSKTCEDWLTTMLSNKESIWKGLEETYGKDGALTWWNRWQVFYLACSELFRWDGGDTWGVSHYLFEKPE</sequence>
<reference evidence="3" key="2">
    <citation type="submission" date="2020-08" db="EMBL/GenBank/DDBJ databases">
        <title>Draft Genome Sequence of Cumin Blight Pathogen Alternaria burnsii.</title>
        <authorList>
            <person name="Feng Z."/>
        </authorList>
    </citation>
    <scope>NUCLEOTIDE SEQUENCE</scope>
    <source>
        <strain evidence="3">CBS107.38</strain>
    </source>
</reference>
<gene>
    <name evidence="3" type="ORF">GT037_009112</name>
</gene>
<dbReference type="RefSeq" id="XP_038782961.1">
    <property type="nucleotide sequence ID" value="XM_038934159.1"/>
</dbReference>
<protein>
    <recommendedName>
        <fullName evidence="5">Cyclopropane-fatty-acyl-phospholipid synthase</fullName>
    </recommendedName>
</protein>
<dbReference type="Proteomes" id="UP000596902">
    <property type="component" value="Unassembled WGS sequence"/>
</dbReference>
<feature type="compositionally biased region" description="Polar residues" evidence="2">
    <location>
        <begin position="213"/>
        <end position="234"/>
    </location>
</feature>
<dbReference type="CDD" id="cd02440">
    <property type="entry name" value="AdoMet_MTases"/>
    <property type="match status" value="1"/>
</dbReference>
<proteinExistence type="inferred from homology"/>
<dbReference type="PANTHER" id="PTHR43832:SF1">
    <property type="entry name" value="S-ADENOSYL-L-METHIONINE-DEPENDENT METHYLTRANSFERASES SUPERFAMILY PROTEIN"/>
    <property type="match status" value="1"/>
</dbReference>
<comment type="caution">
    <text evidence="3">The sequence shown here is derived from an EMBL/GenBank/DDBJ whole genome shotgun (WGS) entry which is preliminary data.</text>
</comment>
<dbReference type="EMBL" id="JAAABM010000015">
    <property type="protein sequence ID" value="KAF7672611.1"/>
    <property type="molecule type" value="Genomic_DNA"/>
</dbReference>
<evidence type="ECO:0000313" key="3">
    <source>
        <dbReference type="EMBL" id="KAF7672611.1"/>
    </source>
</evidence>
<dbReference type="InterPro" id="IPR029063">
    <property type="entry name" value="SAM-dependent_MTases_sf"/>
</dbReference>